<dbReference type="InterPro" id="IPR025110">
    <property type="entry name" value="AMP-bd_C"/>
</dbReference>
<dbReference type="SMART" id="SM00826">
    <property type="entry name" value="PKS_DH"/>
    <property type="match status" value="2"/>
</dbReference>
<dbReference type="InterPro" id="IPR036736">
    <property type="entry name" value="ACP-like_sf"/>
</dbReference>
<dbReference type="Gene3D" id="1.10.1200.10">
    <property type="entry name" value="ACP-like"/>
    <property type="match status" value="4"/>
</dbReference>
<dbReference type="InterPro" id="IPR018201">
    <property type="entry name" value="Ketoacyl_synth_AS"/>
</dbReference>
<dbReference type="Gene3D" id="3.40.366.10">
    <property type="entry name" value="Malonyl-Coenzyme A Acyl Carrier Protein, domain 2"/>
    <property type="match status" value="3"/>
</dbReference>
<dbReference type="InterPro" id="IPR016039">
    <property type="entry name" value="Thiolase-like"/>
</dbReference>
<name>I0UY36_9PSEU</name>
<dbReference type="GO" id="GO:0004315">
    <property type="term" value="F:3-oxoacyl-[acyl-carrier-protein] synthase activity"/>
    <property type="evidence" value="ECO:0007669"/>
    <property type="project" value="InterPro"/>
</dbReference>
<dbReference type="SUPFAM" id="SSF52151">
    <property type="entry name" value="FabD/lysophospholipase-like"/>
    <property type="match status" value="3"/>
</dbReference>
<dbReference type="CDD" id="cd08952">
    <property type="entry name" value="KR_1_SDR_x"/>
    <property type="match status" value="1"/>
</dbReference>
<dbReference type="EMBL" id="JH636049">
    <property type="protein sequence ID" value="EID52789.1"/>
    <property type="molecule type" value="Genomic_DNA"/>
</dbReference>
<dbReference type="InterPro" id="IPR036291">
    <property type="entry name" value="NAD(P)-bd_dom_sf"/>
</dbReference>
<dbReference type="InterPro" id="IPR049551">
    <property type="entry name" value="PKS_DH_C"/>
</dbReference>
<feature type="domain" description="Carrier" evidence="13">
    <location>
        <begin position="4324"/>
        <end position="4399"/>
    </location>
</feature>
<dbReference type="InterPro" id="IPR014031">
    <property type="entry name" value="Ketoacyl_synth_C"/>
</dbReference>
<dbReference type="SMART" id="SM01294">
    <property type="entry name" value="PKS_PP_betabranch"/>
    <property type="match status" value="4"/>
</dbReference>
<feature type="region of interest" description="C-terminal hotdog fold" evidence="12">
    <location>
        <begin position="1994"/>
        <end position="2130"/>
    </location>
</feature>
<dbReference type="Gene3D" id="3.30.300.30">
    <property type="match status" value="1"/>
</dbReference>
<evidence type="ECO:0000256" key="12">
    <source>
        <dbReference type="PROSITE-ProRule" id="PRU01363"/>
    </source>
</evidence>
<dbReference type="InterPro" id="IPR032821">
    <property type="entry name" value="PKS_assoc"/>
</dbReference>
<dbReference type="SUPFAM" id="SSF51735">
    <property type="entry name" value="NAD(P)-binding Rossmann-fold domains"/>
    <property type="match status" value="7"/>
</dbReference>
<dbReference type="PROSITE" id="PS52019">
    <property type="entry name" value="PKS_MFAS_DH"/>
    <property type="match status" value="1"/>
</dbReference>
<dbReference type="InterPro" id="IPR020806">
    <property type="entry name" value="PKS_PP-bd"/>
</dbReference>
<dbReference type="Pfam" id="PF00501">
    <property type="entry name" value="AMP-binding"/>
    <property type="match status" value="1"/>
</dbReference>
<dbReference type="PROSITE" id="PS00606">
    <property type="entry name" value="KS3_1"/>
    <property type="match status" value="3"/>
</dbReference>
<evidence type="ECO:0000313" key="17">
    <source>
        <dbReference type="Proteomes" id="UP000004691"/>
    </source>
</evidence>
<dbReference type="FunFam" id="3.40.366.10:FF:000002">
    <property type="entry name" value="Probable polyketide synthase 2"/>
    <property type="match status" value="1"/>
</dbReference>
<dbReference type="SMART" id="SM00822">
    <property type="entry name" value="PKS_KR"/>
    <property type="match status" value="3"/>
</dbReference>
<dbReference type="InterPro" id="IPR016036">
    <property type="entry name" value="Malonyl_transacylase_ACP-bd"/>
</dbReference>
<dbReference type="Gene3D" id="3.30.70.3290">
    <property type="match status" value="3"/>
</dbReference>
<gene>
    <name evidence="16" type="ORF">SacxiDRAFT_0513</name>
</gene>
<dbReference type="PANTHER" id="PTHR43775:SF51">
    <property type="entry name" value="INACTIVE PHENOLPHTHIOCEROL SYNTHESIS POLYKETIDE SYNTHASE TYPE I PKS1-RELATED"/>
    <property type="match status" value="1"/>
</dbReference>
<dbReference type="SMART" id="SM00825">
    <property type="entry name" value="PKS_KS"/>
    <property type="match status" value="3"/>
</dbReference>
<evidence type="ECO:0000256" key="5">
    <source>
        <dbReference type="ARBA" id="ARBA00023268"/>
    </source>
</evidence>
<dbReference type="Pfam" id="PF14765">
    <property type="entry name" value="PS-DH"/>
    <property type="match status" value="1"/>
</dbReference>
<dbReference type="SUPFAM" id="SSF47336">
    <property type="entry name" value="ACP-like"/>
    <property type="match status" value="4"/>
</dbReference>
<dbReference type="Pfam" id="PF21089">
    <property type="entry name" value="PKS_DH_N"/>
    <property type="match status" value="2"/>
</dbReference>
<dbReference type="Pfam" id="PF00550">
    <property type="entry name" value="PP-binding"/>
    <property type="match status" value="4"/>
</dbReference>
<comment type="function">
    <text evidence="8">Involved in the biosynthesis of antibiotic erythromycin via the biosynthesis of its aglycone precursor, 6-deoxyerythronolide B (6-dEB).</text>
</comment>
<evidence type="ECO:0000256" key="11">
    <source>
        <dbReference type="ARBA" id="ARBA00066981"/>
    </source>
</evidence>
<dbReference type="EC" id="2.3.1.94" evidence="11"/>
<feature type="domain" description="Ketosynthase family 3 (KS3)" evidence="14">
    <location>
        <begin position="2703"/>
        <end position="3129"/>
    </location>
</feature>
<keyword evidence="4" id="KW-0677">Repeat</keyword>
<dbReference type="Pfam" id="PF00698">
    <property type="entry name" value="Acyl_transf_1"/>
    <property type="match status" value="3"/>
</dbReference>
<dbReference type="InterPro" id="IPR020807">
    <property type="entry name" value="PKS_DH"/>
</dbReference>
<evidence type="ECO:0000256" key="6">
    <source>
        <dbReference type="ARBA" id="ARBA00023315"/>
    </source>
</evidence>
<dbReference type="PANTHER" id="PTHR43775">
    <property type="entry name" value="FATTY ACID SYNTHASE"/>
    <property type="match status" value="1"/>
</dbReference>
<comment type="subunit">
    <text evidence="10">Homodimer. Erythronolide synthase is composed of EryAI, EryAII and EryAIII multimodular (2 modules) polypeptides each coding for a functional synthase subunit which participates in 2 of the six FAS-like elongation steps required for formation of the polyketide. Module 1, 2, 3, 4, 5, and 6 participating in biosynthesis steps 1, 2, 3, 4, 5, and 6, respectively.</text>
</comment>
<dbReference type="GO" id="GO:0006633">
    <property type="term" value="P:fatty acid biosynthetic process"/>
    <property type="evidence" value="ECO:0007669"/>
    <property type="project" value="InterPro"/>
</dbReference>
<evidence type="ECO:0000256" key="2">
    <source>
        <dbReference type="ARBA" id="ARBA00022553"/>
    </source>
</evidence>
<dbReference type="STRING" id="882086.SacxiDRAFT_0513"/>
<feature type="domain" description="Ketosynthase family 3 (KS3)" evidence="14">
    <location>
        <begin position="4421"/>
        <end position="4847"/>
    </location>
</feature>
<dbReference type="PROSITE" id="PS00455">
    <property type="entry name" value="AMP_BINDING"/>
    <property type="match status" value="1"/>
</dbReference>
<dbReference type="SUPFAM" id="SSF53901">
    <property type="entry name" value="Thiolase-like"/>
    <property type="match status" value="3"/>
</dbReference>
<feature type="domain" description="Carrier" evidence="13">
    <location>
        <begin position="5821"/>
        <end position="5896"/>
    </location>
</feature>
<dbReference type="InterPro" id="IPR001227">
    <property type="entry name" value="Ac_transferase_dom_sf"/>
</dbReference>
<dbReference type="Pfam" id="PF02801">
    <property type="entry name" value="Ketoacyl-synt_C"/>
    <property type="match status" value="3"/>
</dbReference>
<dbReference type="InterPro" id="IPR045851">
    <property type="entry name" value="AMP-bd_C_sf"/>
</dbReference>
<keyword evidence="2" id="KW-0597">Phosphoprotein</keyword>
<dbReference type="Gene3D" id="3.40.47.10">
    <property type="match status" value="3"/>
</dbReference>
<dbReference type="RefSeq" id="WP_006236892.1">
    <property type="nucleotide sequence ID" value="NZ_JH636049.1"/>
</dbReference>
<dbReference type="eggNOG" id="COG3321">
    <property type="taxonomic scope" value="Bacteria"/>
</dbReference>
<keyword evidence="1" id="KW-0596">Phosphopantetheine</keyword>
<dbReference type="eggNOG" id="COG0318">
    <property type="taxonomic scope" value="Bacteria"/>
</dbReference>
<dbReference type="InterPro" id="IPR057326">
    <property type="entry name" value="KR_dom"/>
</dbReference>
<dbReference type="SUPFAM" id="SSF55048">
    <property type="entry name" value="Probable ACP-binding domain of malonyl-CoA ACP transacylase"/>
    <property type="match status" value="3"/>
</dbReference>
<dbReference type="InterPro" id="IPR016035">
    <property type="entry name" value="Acyl_Trfase/lysoPLipase"/>
</dbReference>
<dbReference type="Proteomes" id="UP000004691">
    <property type="component" value="Unassembled WGS sequence"/>
</dbReference>
<dbReference type="Gene3D" id="3.10.129.110">
    <property type="entry name" value="Polyketide synthase dehydratase"/>
    <property type="match status" value="2"/>
</dbReference>
<dbReference type="InterPro" id="IPR049900">
    <property type="entry name" value="PKS_mFAS_DH"/>
</dbReference>
<evidence type="ECO:0000256" key="3">
    <source>
        <dbReference type="ARBA" id="ARBA00022679"/>
    </source>
</evidence>
<dbReference type="SMART" id="SM00827">
    <property type="entry name" value="PKS_AT"/>
    <property type="match status" value="3"/>
</dbReference>
<feature type="domain" description="Carrier" evidence="13">
    <location>
        <begin position="888"/>
        <end position="966"/>
    </location>
</feature>
<dbReference type="InterPro" id="IPR000873">
    <property type="entry name" value="AMP-dep_synth/lig_dom"/>
</dbReference>
<reference evidence="16 17" key="1">
    <citation type="submission" date="2012-01" db="EMBL/GenBank/DDBJ databases">
        <title>Improved High-Quality Draft sequence of Saccharomonospora xinjiangensis XJ-54.</title>
        <authorList>
            <consortium name="US DOE Joint Genome Institute"/>
            <person name="Lucas S."/>
            <person name="Han J."/>
            <person name="Lapidus A."/>
            <person name="Cheng J.-F."/>
            <person name="Goodwin L."/>
            <person name="Pitluck S."/>
            <person name="Peters L."/>
            <person name="Mikhailova N."/>
            <person name="Teshima H."/>
            <person name="Detter J.C."/>
            <person name="Han C."/>
            <person name="Tapia R."/>
            <person name="Land M."/>
            <person name="Hauser L."/>
            <person name="Kyrpides N."/>
            <person name="Ivanova N."/>
            <person name="Pagani I."/>
            <person name="Brambilla E.-M."/>
            <person name="Klenk H.-P."/>
            <person name="Woyke T."/>
        </authorList>
    </citation>
    <scope>NUCLEOTIDE SEQUENCE [LARGE SCALE GENOMIC DNA]</scope>
    <source>
        <strain evidence="16 17">XJ-54</strain>
    </source>
</reference>
<dbReference type="CDD" id="cd00833">
    <property type="entry name" value="PKS"/>
    <property type="match status" value="3"/>
</dbReference>
<proteinExistence type="predicted"/>
<dbReference type="HOGENOM" id="CLU_000022_58_3_11"/>
<dbReference type="GO" id="GO:0004312">
    <property type="term" value="F:fatty acid synthase activity"/>
    <property type="evidence" value="ECO:0007669"/>
    <property type="project" value="TreeGrafter"/>
</dbReference>
<dbReference type="InterPro" id="IPR020841">
    <property type="entry name" value="PKS_Beta-ketoAc_synthase_dom"/>
</dbReference>
<dbReference type="Pfam" id="PF13193">
    <property type="entry name" value="AMP-binding_C"/>
    <property type="match status" value="1"/>
</dbReference>
<dbReference type="InterPro" id="IPR049552">
    <property type="entry name" value="PKS_DH_N"/>
</dbReference>
<dbReference type="InterPro" id="IPR006162">
    <property type="entry name" value="Ppantetheine_attach_site"/>
</dbReference>
<sequence>MARSELIRPLSELLRAHAGRRGEKVAYSDARRSVTYAELEQRTARLAGHLADRGLSRGGRVLIWFNNSVEMVEGYLTSVRAGGVGVPVHPRASDDELAYLIEDSGAEVVLTDAAHLEQLHRVSGDADLVVVAAGLAKPAAADSGVASFEELATTAPASPARDDTGLDDLAWMLYTSGTTGRPKGVLSTQGSCLWSVAACYVPLLGLSPEDRVLWPLPMSHSLAHILGVHGVIAAGASAHITDGFAGGEIARLMREEPYTFLVGVPTMYHDLLRHARTEGLDADSLRVCMVTGAVTSASLSRSFEDTFGVRLIDSYGSTETCGAITMNRPTGPLVAGSCGSPVPGLKVRTVEPGTGKEVEPGVEGEVWVKGPTVMLGYHNQPEATAAALRDGWYRTGDLAVRDELGYLTITGRIKELIIRGGENIHPAEIEDVVRTVSGVADAAAVGRPDAELGEVPVVYVVAEVPGEVDAEAIVMACRRHLSYYKVPSAVYEVEAIPRRASGKVARRMLLGTQAREHSTGSTVLAGLSRIDWTPIAGGPSRRPEPGEWAILGVDEFGFAADGIPVSAYADLAALGDAVEAGTPVPRTVLTGAPASVEHARALVESWLGAERFAATRLVVVTRFAVGTGSEAAIDPSGAPAWGVVRAAGDTDRLGLVDRGEATLAELITAVCAGKPELAVRDGVLRVPRLAPVRMRSTPTEPAAGTAMVVGDEAGIVAAHLASRGFGAVVTVDEDEIADALTQVPGEHPLHTVVYAVEGDPAERMAGARLLHEVTRDSAPAAFVLLCPVESLLGRGTEPGEAAAGAFLSALTQQRRAEGLASITLGVPANQSTQDFAALLDITQATDEAVLLAVEDDALTEASAPAKSESSQPQAGTLRERLTGLTRQEQDRLLLALVRTETAGVLGYGNLARIPARRAFKELGFDSKTAVELRTRLASATGLDLPATVVFDRPSAAELAEHLRAELLGLRTEATRVHDPSESAGRTDDPIAIVGMACRLPGGVNTPAELWKLAADGVDALSGFPVDRGWDLSGLFDDDPDRAGTSYVREGGFLHDVAGFDAGFFGISPREALAMDPQQRLLLEVSWEALEHAGIDPQSLRETDTGVFAGMMFHDYGGDRTRAPEDLEGYLGTGNAGSVLSGRVSYVLGLHGPSVTVDTACSSSLVALHLAAQSLRSGECSLALAGGVAVMATPSVFVEFSRQRGLAPDGRCKSFADAADGTGWSEGVSLLVVERLSDAMRHGHRVLAVVRGSAVNSDGASNGLTAPNGPSQVRVIRKALESGGLRPSDVDVVEAHGTGTRLGDPIEAGALVEVFGSGRRGVPLLLGSVKSNVGHTQAAAGVAGVIKMVESLRRGVVPGTLHVDAPSSRVDWSSGAVELVTSTTEWPEVDRPRRAGVSSFGVSGTNAHVILEQAPEPPEAPEPGAAPTIWTVSGRSEKAVRAQASRLLSAVDTLNPVDVGYSLATTRAALDFRAFAAGDNRDDLLEQLRAIALGTTPVLPADVEQGPVFVFPGQGSQWVGMVLGLLESSSVFAEAFGEVAGVVEGLVDWCVVEELGGGLDRVDVVQPVLFVVLVSLARLWESCGVVPVGVVGHSQGEIAAACVAGGLSVEDAARVVVLRSRLIAGVLAGRGGMVSVGLSVGEVVSRLPVGVGVAAVNGPSSVVVSGDVGGLEGFVAGCERDGVRVRWVAVDYASHSDQVGLVRDELLSVLSSVVPRSSSVPFFSTVTGGWLDTAELGAEYWYRNLRETVRFSDAIETLEAEGFKSFIEVSPHPVLTMSIEESVVDGAVVGTLRRDDGGFDRFLRSLGEAHARGVEVDWSAVFDGSGARRVDLPTYAFQHERYWLESAPAAGDPADLGLASAGHPLLGAAVDLAGGDGLVLTGRLTTATQPWLADHSVHGTVIVPGSAFVELALRAGRELGHDRIDELTLEAPLVLDDTDTIVQVVVAPDGRGVSIHSRHTGDQTWTRHAQGVLASGAEPVSDPLADFRNWPPAEAQPLAVEDFYERLAETGLAYGPAFQGLRAAWRHGNEVFAEIRLPEPAADAGEFSVHPALLDAAVHGVDLGVLEPGERRLAFAFSGVTLHAVGARVLRVHLAPAGQDAVSLTAADETGALVVSVDTLVLRHTAGPPRRRVAARSMYTLDWTAPQSPAPEPTRWAVLDSGEHSAIGWLTASGRCAGSYADLDALAGAVAQGEPVPDVLVAAGTPGADNPGSAARELLAEVSATVRAWLADARFGDSRLVLLTSNAVATGSEGAAPDLVQAPLWGLLRSAVSEHPGRFALVDLDGEDSSFLALPDALALREPQVAIRSGRVLAPRLARADATAAPRWNAEGTVLITGATGGLGRLVARHLATEHGVRHLLLLARSAPSAEVAAEFGDLDAEVTFAECDVADRAALADVLSGIDDAHPLTGVVHTAGVVDDGIVEALTGEQFDRVLSPKLDGALALHELTQDMDLSAFVLFSSAAGILGTPGQGNYAAANVFLDALAAHRRRSGLPGVSLAWGVWAESAGMGGRLAETDLARMARGGTVALSAAEALALLDAATGSDAPALVPMGLDTTVLAAQDDVPELFRGLVRAQPRRAARAEPEDGLPLARRLAPLPVEERERMLSELVLTHAAAVLGHGSGSDLDGGRSFKELGFDSLTAVEFRNRLSSATGLRLPPTLIFNHPTPGALAAHLAEELLGTANESGEPAASVAMSASTEDDPVVIVAMSCRFPGGVDSPERLWQVVADEVDTIGPMPEDRGWEPDRLYDPDPEQPGKTYLVEGGFIEGLGRFDAEFFGINPREALAMDPQQRLLLETAWEVFERAGIDPRSLRGAQVGVFTGTHGQDYGALLDGAPPDLEGYKATGTAGSVVSGRLSYTFGFEGPSMTVDTACSASLVALHQAANALRGGECSMALVGAASVMSTPEPFVMFSRQRVLARDGRCKSFAAAADGTGMSEGVGMLLVERLSDARRLGHPVLAIVRGSAVNSDGASNGLTAPHGPSQERVIRQALADAGLTGGDVDVVEAHGTGTALGDPIEAHALLATYGRDRSPEHPLWLGSVKSNLGHTQSAAGLAGVIKMVLAMEHATLPKTLHVDAPTPHVDWELGGVRVLSDAREWPSNGHPRRAGVSSFGISGTNAHVVLEQPPSEAPSASPATPAPLTSALPWVLSAKTEDALRAQAERLREHVENLAEVDVASIGLSLATSRTAHPHRAAVIGREIPEFMAGLDSIVQGADAPNLVRALATPGKVAFVFPGQGSQWPEMATDLLATSPVFADRLRDCDEALREFVDFSVLAVLRGEQGAPALDRLRVVQPVLFSVMVALAELWRSRGVHPAAVVGHSQGEVAAACVAGALSLEDAARVVALRSRLIDEELSGKGGVVSVALAADELAPRLARFGEKLSIAAVNSPTAVAVAGDPEALDELMAELEADQIRARRIRGAHAAGHTAQIDRLRERLLEELAPVTPRADAVPFYSTVTGAAVDPSTLDAEYWYRNAREPVLFEKAVRALSAEGHTAFVESSPHPVLLGAIQETVEDAAVIGTLRRDDGGQDRVVTSLAEAHVRGVVVDWAAVFPSGARKVSLPTYAFQRRHFWLDRSTVASDVTSAGLNPAGHPLLGAAVPVPQFGGFLCTGRLSAHAQPWLTEHPSGVNIVAPAVFVELALRAGEEFGCDRLADLTVEAPLALPEQGGVRVQVTVGGPDGEGRRAVAVYAQPDTDAGREWTLHASATLTAREGTQPAPLAVWPPEGATELDRDAATDVRRAWQRDGDLFAEIVVPEESATGEFGLHPMLLETAVHCAGPLRGRPAGTVAARWRDVTLHATGARALRVHLSEREPDALSLAAYDETGSPVLSATVETRPVDGFRAALGHGDALFRLLWTKLSLPDTEPGNGMVLGEDHADPAELASAIAGGAPVPDYVVVPADPGTGSTENAENTAEAAGACALRVLTLLREWLAEERLAPVTLVVLTTGAVATGADEDVPGLAQSSIWGLVRSAQTENPGRVVLVDVDTHEAPAHLLPGVVASGEPQAAIRAGTVLVPRLARTRPAEQPVAPAFDAEGTVLITGGTGALGALLAEHLVTAHGVRHLLLTSRTGNRSSSAARLCDRLGALGATVTVESCDVADRAALESLLSRIPSAHPLTAVVHAAGVIDDGVLDSITPERLDAVLRPKVAGALNLHELTEGLPLSAFVLFSSGAGIFGSPGQANYAAANTVLDALAHHRRHRGLPARSLAWGLWAERGDQSSGLGETDLARLARTGTVEIPAEHGLALFDAAHAVDDALVVPTRLDFAALRAQARAGSLPHLLRGLVRAAAKTASAELEGSSLAARLSTSSSAERRETVLQLVRSTAAAVLGHTGLDTIGARRAFREVGFDSLTAVEFRNRLQAGAGLRLPATLVFDHPTPQAVTDHLLSELFGDPGSDAGPSAVAIERADSATEPIAIVAMSCRFPGGVRSPEELWRLLEAGGDAITELPSDRGWDLQSLYHPDADQPGTSYVREGGFLHDAAEFDAGFFGISPREAVAMDPQQRLLLETCWEVLERAGIDPTSLRGSRTGIFTGTTGQDYAALAEHLPQSDEGFLVTSTGASVLSGRVSYTLGLVGPAMTVDTACSSSLVALHLAAQALRSGECTLALAGGATVLATPRTLVAASRQRGLSPDGRCKAFSDDADGFGMAEGAGILLLEKLSDARRNGHPVLAVLSGSSVNQDGASNGLTAPNGPSQQRVIREALDAAGLTAAEVDVVEAHGTGTSLGDPIEAQAVLATYGREHGNDNPLWLGSVKSNIGHTLGAAGVAGVMKMVLAIQHGVIPKTLHAETPSTHVDWTEGAVALAGEAVPWPDTGRPRRAGVSSFGISGTNAHAIVEQAPDTEVIEPERTVPRGRVPVVVSARSAAALAGQAKRLTDWLAERSDLTDLTDLTDLAFSTVTSRAALEHRAVITAESRDELMRALGALADGGVASNLVRGEQRDEVTCAFVFSGQGSQRPGMGRELHETYPVFARAFDEVCARLDARLDGYADHPVREVVFAETPDGAELLDQTVYTQAGLFAFEVALFRLLTHWGLRPGYVLGHSIGEVAAAHVAGVLDLDDAATLVAARGRLMQALPSGGAMVAVEASEKDVLPLLDGAGTVGIAAVNGPKATVLSGEEDAVLAVAAALASRGAKTKRLRVSHAFHSPLMDGMLDEFTTIAEKLTYRAPVIPLVSNLTGQLATDEIRSAGYWARHVSEAVRFGDSVCRLADQGTAVFVELGPDGVASAMAADSAGEQALTVAMCRKDRPEPVTLIGALARLHANGVSPDWAAFFSGTGATRIELPTYAFQRRRYWLDAPGRPAEAEQSWRYRMDWQPIPTTGAPVLQGHWLLVLPDDAIDDAPADDWRATLLEGSGAQVSIVRLDPAGDRGSAAERIRAAVGDSAITGVLSLLGLDDRAHPAHPSASLGLSATVLLLQALGDAAIDSPLWCVTQGAVAIEPGEAVTSLTQAQLWGLGRVAALEYPGRWGGLIDLPPSPETARHHVIAVLADARGEDQLAVREAGVLARRLVRAEPVEGGTEWVPSGTVLITGGTGALGGHVARRLAAEGAEHLLLVSRRGPDAPGAAALAEELTGLGARVSVVACDIADRDGVAALLADIPDQHPLTAVVHTAGVVSDGVLDTMTPEKIAEVMRPKADAALHLHELTRHLDLSAFVLYAAMAGAVGSPGQGNYAAANAFLDALAERRRAEGLPALSVSWGWWEGDGMAKLDGVDQSRLRRNGLLPMAPERAVAELFDALRTDDATLLVTNVDWPRFVPAFTTTRSSALLEPVTVRVAAPAATQAVTTVADEPDAVSDLLGRLAGADATERARLMLDLVCSHVAEVLGYDSSDTVEVSRGFLELGFDSLTAVELRNQLTARTGLRLPPTLIFDYPSPSALADWLTTQVLGGSGNGGDSREAEVRGLLASIPLTRLDEAGLLDDLLKLGRSDENTDEGQANGEAEQLDDLDVADLVRLAREDLDR</sequence>
<dbReference type="FunFam" id="1.10.1200.10:FF:000007">
    <property type="entry name" value="Probable polyketide synthase pks17"/>
    <property type="match status" value="4"/>
</dbReference>
<dbReference type="GO" id="GO:0031177">
    <property type="term" value="F:phosphopantetheine binding"/>
    <property type="evidence" value="ECO:0007669"/>
    <property type="project" value="InterPro"/>
</dbReference>
<dbReference type="Pfam" id="PF00109">
    <property type="entry name" value="ketoacyl-synt"/>
    <property type="match status" value="3"/>
</dbReference>
<dbReference type="InterPro" id="IPR042099">
    <property type="entry name" value="ANL_N_sf"/>
</dbReference>
<dbReference type="SMART" id="SM00823">
    <property type="entry name" value="PKS_PP"/>
    <property type="match status" value="4"/>
</dbReference>
<keyword evidence="6" id="KW-0012">Acyltransferase</keyword>
<dbReference type="InterPro" id="IPR050091">
    <property type="entry name" value="PKS_NRPS_Biosynth_Enz"/>
</dbReference>
<dbReference type="CDD" id="cd08956">
    <property type="entry name" value="KR_3_FAS_SDR_x"/>
    <property type="match status" value="2"/>
</dbReference>
<feature type="domain" description="Ketosynthase family 3 (KS3)" evidence="14">
    <location>
        <begin position="987"/>
        <end position="1412"/>
    </location>
</feature>
<dbReference type="Pfam" id="PF22953">
    <property type="entry name" value="SpnB_Rossmann"/>
    <property type="match status" value="3"/>
</dbReference>
<evidence type="ECO:0000256" key="10">
    <source>
        <dbReference type="ARBA" id="ARBA00063272"/>
    </source>
</evidence>
<dbReference type="InterPro" id="IPR013968">
    <property type="entry name" value="PKS_KR"/>
</dbReference>
<evidence type="ECO:0000259" key="13">
    <source>
        <dbReference type="PROSITE" id="PS50075"/>
    </source>
</evidence>
<organism evidence="16 17">
    <name type="scientific">Saccharomonospora xinjiangensis XJ-54</name>
    <dbReference type="NCBI Taxonomy" id="882086"/>
    <lineage>
        <taxon>Bacteria</taxon>
        <taxon>Bacillati</taxon>
        <taxon>Actinomycetota</taxon>
        <taxon>Actinomycetes</taxon>
        <taxon>Pseudonocardiales</taxon>
        <taxon>Pseudonocardiaceae</taxon>
        <taxon>Saccharomonospora</taxon>
    </lineage>
</organism>
<dbReference type="PROSITE" id="PS00012">
    <property type="entry name" value="PHOSPHOPANTETHEINE"/>
    <property type="match status" value="1"/>
</dbReference>
<dbReference type="PROSITE" id="PS52004">
    <property type="entry name" value="KS3_2"/>
    <property type="match status" value="3"/>
</dbReference>
<evidence type="ECO:0000256" key="1">
    <source>
        <dbReference type="ARBA" id="ARBA00022450"/>
    </source>
</evidence>
<comment type="catalytic activity">
    <reaction evidence="7">
        <text>6 (S)-methylmalonyl-CoA + propanoyl-CoA + 6 NADPH + 12 H(+) = 6-deoxyerythronolide B + 6 CO2 + 6 NADP(+) + 7 CoA + H2O</text>
        <dbReference type="Rhea" id="RHEA:23068"/>
        <dbReference type="ChEBI" id="CHEBI:15377"/>
        <dbReference type="ChEBI" id="CHEBI:15378"/>
        <dbReference type="ChEBI" id="CHEBI:16089"/>
        <dbReference type="ChEBI" id="CHEBI:16526"/>
        <dbReference type="ChEBI" id="CHEBI:57287"/>
        <dbReference type="ChEBI" id="CHEBI:57327"/>
        <dbReference type="ChEBI" id="CHEBI:57392"/>
        <dbReference type="ChEBI" id="CHEBI:57783"/>
        <dbReference type="ChEBI" id="CHEBI:58349"/>
        <dbReference type="EC" id="2.3.1.94"/>
    </reaction>
</comment>
<evidence type="ECO:0000256" key="9">
    <source>
        <dbReference type="ARBA" id="ARBA00060622"/>
    </source>
</evidence>
<evidence type="ECO:0000313" key="16">
    <source>
        <dbReference type="EMBL" id="EID52789.1"/>
    </source>
</evidence>
<dbReference type="Gene3D" id="3.40.50.720">
    <property type="entry name" value="NAD(P)-binding Rossmann-like Domain"/>
    <property type="match status" value="4"/>
</dbReference>
<feature type="region of interest" description="N-terminal hotdog fold" evidence="12">
    <location>
        <begin position="1862"/>
        <end position="1979"/>
    </location>
</feature>
<evidence type="ECO:0000259" key="15">
    <source>
        <dbReference type="PROSITE" id="PS52019"/>
    </source>
</evidence>
<evidence type="ECO:0000259" key="14">
    <source>
        <dbReference type="PROSITE" id="PS52004"/>
    </source>
</evidence>
<dbReference type="FunFam" id="3.40.47.10:FF:000019">
    <property type="entry name" value="Polyketide synthase type I"/>
    <property type="match status" value="3"/>
</dbReference>
<keyword evidence="17" id="KW-1185">Reference proteome</keyword>
<feature type="domain" description="Carrier" evidence="13">
    <location>
        <begin position="2606"/>
        <end position="2681"/>
    </location>
</feature>
<dbReference type="PROSITE" id="PS50075">
    <property type="entry name" value="CARRIER"/>
    <property type="match status" value="4"/>
</dbReference>
<dbReference type="InterPro" id="IPR020845">
    <property type="entry name" value="AMP-binding_CS"/>
</dbReference>
<accession>I0UY36</accession>
<dbReference type="SUPFAM" id="SSF56801">
    <property type="entry name" value="Acetyl-CoA synthetase-like"/>
    <property type="match status" value="1"/>
</dbReference>
<keyword evidence="3" id="KW-0808">Transferase</keyword>
<feature type="active site" description="Proton acceptor; for dehydratase activity" evidence="12">
    <location>
        <position position="1894"/>
    </location>
</feature>
<dbReference type="Pfam" id="PF08659">
    <property type="entry name" value="KR"/>
    <property type="match status" value="4"/>
</dbReference>
<keyword evidence="5" id="KW-0511">Multifunctional enzyme</keyword>
<evidence type="ECO:0000256" key="7">
    <source>
        <dbReference type="ARBA" id="ARBA00052442"/>
    </source>
</evidence>
<dbReference type="InterPro" id="IPR042104">
    <property type="entry name" value="PKS_dehydratase_sf"/>
</dbReference>
<dbReference type="Gene3D" id="3.40.50.11460">
    <property type="match status" value="1"/>
</dbReference>
<comment type="pathway">
    <text evidence="9">Antibiotic biosynthesis; erythromycin biosynthesis.</text>
</comment>
<feature type="active site" description="Proton donor; for dehydratase activity" evidence="12">
    <location>
        <position position="2054"/>
    </location>
</feature>
<dbReference type="InterPro" id="IPR055123">
    <property type="entry name" value="SpnB-like_Rossmann"/>
</dbReference>
<protein>
    <recommendedName>
        <fullName evidence="11">6-deoxyerythronolide-B synthase</fullName>
        <ecNumber evidence="11">2.3.1.94</ecNumber>
    </recommendedName>
</protein>
<evidence type="ECO:0000256" key="4">
    <source>
        <dbReference type="ARBA" id="ARBA00022737"/>
    </source>
</evidence>
<dbReference type="Gene3D" id="3.40.50.12780">
    <property type="entry name" value="N-terminal domain of ligase-like"/>
    <property type="match status" value="1"/>
</dbReference>
<dbReference type="InterPro" id="IPR009081">
    <property type="entry name" value="PP-bd_ACP"/>
</dbReference>
<dbReference type="GO" id="GO:0047879">
    <property type="term" value="F:erythronolide synthase activity"/>
    <property type="evidence" value="ECO:0007669"/>
    <property type="project" value="UniProtKB-EC"/>
</dbReference>
<evidence type="ECO:0000256" key="8">
    <source>
        <dbReference type="ARBA" id="ARBA00060158"/>
    </source>
</evidence>
<dbReference type="Pfam" id="PF16197">
    <property type="entry name" value="KAsynt_C_assoc"/>
    <property type="match status" value="3"/>
</dbReference>
<feature type="domain" description="PKS/mFAS DH" evidence="15">
    <location>
        <begin position="1862"/>
        <end position="2130"/>
    </location>
</feature>
<dbReference type="InterPro" id="IPR014043">
    <property type="entry name" value="Acyl_transferase_dom"/>
</dbReference>
<dbReference type="InterPro" id="IPR014030">
    <property type="entry name" value="Ketoacyl_synth_N"/>
</dbReference>